<dbReference type="SUPFAM" id="SSF56112">
    <property type="entry name" value="Protein kinase-like (PK-like)"/>
    <property type="match status" value="1"/>
</dbReference>
<reference evidence="4 5" key="1">
    <citation type="journal article" date="2019" name="Int. J. Syst. Evol. Microbiol.">
        <title>The Global Catalogue of Microorganisms (GCM) 10K type strain sequencing project: providing services to taxonomists for standard genome sequencing and annotation.</title>
        <authorList>
            <consortium name="The Broad Institute Genomics Platform"/>
            <consortium name="The Broad Institute Genome Sequencing Center for Infectious Disease"/>
            <person name="Wu L."/>
            <person name="Ma J."/>
        </authorList>
    </citation>
    <scope>NUCLEOTIDE SEQUENCE [LARGE SCALE GENOMIC DNA]</scope>
    <source>
        <strain evidence="4 5">JCM 14942</strain>
    </source>
</reference>
<dbReference type="PANTHER" id="PTHR24346">
    <property type="entry name" value="MAP/MICROTUBULE AFFINITY-REGULATING KINASE"/>
    <property type="match status" value="1"/>
</dbReference>
<dbReference type="CDD" id="cd14014">
    <property type="entry name" value="STKc_PknB_like"/>
    <property type="match status" value="1"/>
</dbReference>
<dbReference type="Gene3D" id="1.10.510.10">
    <property type="entry name" value="Transferase(Phosphotransferase) domain 1"/>
    <property type="match status" value="1"/>
</dbReference>
<dbReference type="PANTHER" id="PTHR24346:SF30">
    <property type="entry name" value="MATERNAL EMBRYONIC LEUCINE ZIPPER KINASE"/>
    <property type="match status" value="1"/>
</dbReference>
<organism evidence="4 5">
    <name type="scientific">Nocardioides humi</name>
    <dbReference type="NCBI Taxonomy" id="449461"/>
    <lineage>
        <taxon>Bacteria</taxon>
        <taxon>Bacillati</taxon>
        <taxon>Actinomycetota</taxon>
        <taxon>Actinomycetes</taxon>
        <taxon>Propionibacteriales</taxon>
        <taxon>Nocardioidaceae</taxon>
        <taxon>Nocardioides</taxon>
    </lineage>
</organism>
<dbReference type="InterPro" id="IPR011009">
    <property type="entry name" value="Kinase-like_dom_sf"/>
</dbReference>
<evidence type="ECO:0000256" key="1">
    <source>
        <dbReference type="ARBA" id="ARBA00022741"/>
    </source>
</evidence>
<dbReference type="RefSeq" id="WP_141003613.1">
    <property type="nucleotide sequence ID" value="NZ_BAAAOR010000002.1"/>
</dbReference>
<dbReference type="Proteomes" id="UP001500842">
    <property type="component" value="Unassembled WGS sequence"/>
</dbReference>
<evidence type="ECO:0000313" key="5">
    <source>
        <dbReference type="Proteomes" id="UP001500842"/>
    </source>
</evidence>
<protein>
    <recommendedName>
        <fullName evidence="3">Protein kinase domain-containing protein</fullName>
    </recommendedName>
</protein>
<evidence type="ECO:0000313" key="4">
    <source>
        <dbReference type="EMBL" id="GAA1502455.1"/>
    </source>
</evidence>
<name>A0ABN1ZQW9_9ACTN</name>
<feature type="domain" description="Protein kinase" evidence="3">
    <location>
        <begin position="26"/>
        <end position="284"/>
    </location>
</feature>
<sequence>MSRWGSGRGRGSAGVVPVGEEVLPGYPVVALLAHGRRVDTYDVHSRERDCRCVVKILRPDRRGDQRVRDAVIQEGRLVCALTHPHLVRGYEVHEEPPAVVLETLGGATLAALVDDGPLTVGDASLLGLQLISALSYLHGRGWLHLDVKPANVVIDNGRAVLIDLSLAGRPGVGRRGAGTRGYLAPEQARGVGLGPATDVWGLGITLVEALTELMPYGDEATWDSRRRIPVLHRRAARLPRRLLADVPGLPAETDAALRGCLAEDPADRPTLAELRGCLAATSPV</sequence>
<gene>
    <name evidence="4" type="ORF">GCM10009788_02080</name>
</gene>
<dbReference type="EMBL" id="BAAAOR010000002">
    <property type="protein sequence ID" value="GAA1502455.1"/>
    <property type="molecule type" value="Genomic_DNA"/>
</dbReference>
<evidence type="ECO:0000256" key="2">
    <source>
        <dbReference type="ARBA" id="ARBA00022840"/>
    </source>
</evidence>
<dbReference type="InterPro" id="IPR000719">
    <property type="entry name" value="Prot_kinase_dom"/>
</dbReference>
<keyword evidence="2" id="KW-0067">ATP-binding</keyword>
<evidence type="ECO:0000259" key="3">
    <source>
        <dbReference type="PROSITE" id="PS50011"/>
    </source>
</evidence>
<accession>A0ABN1ZQW9</accession>
<comment type="caution">
    <text evidence="4">The sequence shown here is derived from an EMBL/GenBank/DDBJ whole genome shotgun (WGS) entry which is preliminary data.</text>
</comment>
<dbReference type="PROSITE" id="PS50011">
    <property type="entry name" value="PROTEIN_KINASE_DOM"/>
    <property type="match status" value="1"/>
</dbReference>
<keyword evidence="5" id="KW-1185">Reference proteome</keyword>
<proteinExistence type="predicted"/>
<dbReference type="SMART" id="SM00220">
    <property type="entry name" value="S_TKc"/>
    <property type="match status" value="1"/>
</dbReference>
<keyword evidence="1" id="KW-0547">Nucleotide-binding</keyword>
<dbReference type="Gene3D" id="3.30.200.20">
    <property type="entry name" value="Phosphorylase Kinase, domain 1"/>
    <property type="match status" value="1"/>
</dbReference>
<dbReference type="Pfam" id="PF00069">
    <property type="entry name" value="Pkinase"/>
    <property type="match status" value="1"/>
</dbReference>